<accession>A0A9P6GM78</accession>
<proteinExistence type="predicted"/>
<dbReference type="EMBL" id="WJXW01000003">
    <property type="protein sequence ID" value="KAF9738287.1"/>
    <property type="molecule type" value="Genomic_DNA"/>
</dbReference>
<dbReference type="AlphaFoldDB" id="A0A9P6GM78"/>
<gene>
    <name evidence="2" type="ORF">PMIN01_03570</name>
</gene>
<comment type="caution">
    <text evidence="2">The sequence shown here is derived from an EMBL/GenBank/DDBJ whole genome shotgun (WGS) entry which is preliminary data.</text>
</comment>
<evidence type="ECO:0000256" key="1">
    <source>
        <dbReference type="SAM" id="MobiDB-lite"/>
    </source>
</evidence>
<evidence type="ECO:0000313" key="2">
    <source>
        <dbReference type="EMBL" id="KAF9738287.1"/>
    </source>
</evidence>
<reference evidence="2" key="1">
    <citation type="journal article" date="2020" name="Mol. Plant Microbe Interact.">
        <title>Genome Sequence of the Biocontrol Agent Coniothyrium minitans strain Conio (IMI 134523).</title>
        <authorList>
            <person name="Patel D."/>
            <person name="Shittu T.A."/>
            <person name="Baroncelli R."/>
            <person name="Muthumeenakshi S."/>
            <person name="Osborne T.H."/>
            <person name="Janganan T.K."/>
            <person name="Sreenivasaprasad S."/>
        </authorList>
    </citation>
    <scope>NUCLEOTIDE SEQUENCE</scope>
    <source>
        <strain evidence="2">Conio</strain>
    </source>
</reference>
<keyword evidence="3" id="KW-1185">Reference proteome</keyword>
<dbReference type="Proteomes" id="UP000756921">
    <property type="component" value="Unassembled WGS sequence"/>
</dbReference>
<feature type="compositionally biased region" description="Basic residues" evidence="1">
    <location>
        <begin position="9"/>
        <end position="22"/>
    </location>
</feature>
<feature type="region of interest" description="Disordered" evidence="1">
    <location>
        <begin position="1"/>
        <end position="86"/>
    </location>
</feature>
<feature type="compositionally biased region" description="Low complexity" evidence="1">
    <location>
        <begin position="57"/>
        <end position="78"/>
    </location>
</feature>
<evidence type="ECO:0000313" key="3">
    <source>
        <dbReference type="Proteomes" id="UP000756921"/>
    </source>
</evidence>
<name>A0A9P6GM78_9PLEO</name>
<protein>
    <submittedName>
        <fullName evidence="2">Uncharacterized protein</fullName>
    </submittedName>
</protein>
<sequence>MGPGLAVTHGKRDRSQAKRVQRRPLVEQTHYTSIAALTRPGPEPHSSRAARHTRFYTSSPTPTPTAAAALSPHTPHPSTRGPTTPTLSLATRQTMLKAASSLCDGVPVP</sequence>
<organism evidence="2 3">
    <name type="scientific">Paraphaeosphaeria minitans</name>
    <dbReference type="NCBI Taxonomy" id="565426"/>
    <lineage>
        <taxon>Eukaryota</taxon>
        <taxon>Fungi</taxon>
        <taxon>Dikarya</taxon>
        <taxon>Ascomycota</taxon>
        <taxon>Pezizomycotina</taxon>
        <taxon>Dothideomycetes</taxon>
        <taxon>Pleosporomycetidae</taxon>
        <taxon>Pleosporales</taxon>
        <taxon>Massarineae</taxon>
        <taxon>Didymosphaeriaceae</taxon>
        <taxon>Paraphaeosphaeria</taxon>
    </lineage>
</organism>